<dbReference type="HOGENOM" id="CLU_038878_1_1_10"/>
<organism evidence="6 7">
    <name type="scientific">Paludibacter propionicigenes (strain DSM 17365 / JCM 13257 / WB4)</name>
    <dbReference type="NCBI Taxonomy" id="694427"/>
    <lineage>
        <taxon>Bacteria</taxon>
        <taxon>Pseudomonadati</taxon>
        <taxon>Bacteroidota</taxon>
        <taxon>Bacteroidia</taxon>
        <taxon>Bacteroidales</taxon>
        <taxon>Paludibacteraceae</taxon>
        <taxon>Paludibacter</taxon>
    </lineage>
</organism>
<dbReference type="EMBL" id="CP002345">
    <property type="protein sequence ID" value="ADQ78916.1"/>
    <property type="molecule type" value="Genomic_DNA"/>
</dbReference>
<evidence type="ECO:0000313" key="7">
    <source>
        <dbReference type="Proteomes" id="UP000008718"/>
    </source>
</evidence>
<evidence type="ECO:0000259" key="5">
    <source>
        <dbReference type="PROSITE" id="PS50206"/>
    </source>
</evidence>
<comment type="function">
    <text evidence="3">Catalyzes oxygen-dependent 5-hydroxyuridine (ho5U) modification at position 34 in tRNAs, the first step in 5-carboxymethoxyuridine (cmo5U) biosynthesis. May be part of an alternate pathway, which is able to bypass cmo5U biogenesis in a subset of tRNAs under aerobic conditions.</text>
</comment>
<dbReference type="Gene3D" id="3.30.70.100">
    <property type="match status" value="1"/>
</dbReference>
<comment type="similarity">
    <text evidence="4">Belongs to the TrhO family.</text>
</comment>
<dbReference type="Pfam" id="PF12368">
    <property type="entry name" value="Rhodanese_C"/>
    <property type="match status" value="1"/>
</dbReference>
<keyword evidence="2 4" id="KW-0560">Oxidoreductase</keyword>
<dbReference type="HAMAP" id="MF_00469">
    <property type="entry name" value="TrhO"/>
    <property type="match status" value="1"/>
</dbReference>
<dbReference type="SUPFAM" id="SSF52821">
    <property type="entry name" value="Rhodanese/Cell cycle control phosphatase"/>
    <property type="match status" value="1"/>
</dbReference>
<dbReference type="CDD" id="cd01518">
    <property type="entry name" value="RHOD_YceA"/>
    <property type="match status" value="1"/>
</dbReference>
<feature type="domain" description="Rhodanese" evidence="5">
    <location>
        <begin position="143"/>
        <end position="237"/>
    </location>
</feature>
<proteinExistence type="inferred from homology"/>
<dbReference type="InterPro" id="IPR036873">
    <property type="entry name" value="Rhodanese-like_dom_sf"/>
</dbReference>
<dbReference type="GO" id="GO:0016705">
    <property type="term" value="F:oxidoreductase activity, acting on paired donors, with incorporation or reduction of molecular oxygen"/>
    <property type="evidence" value="ECO:0007669"/>
    <property type="project" value="UniProtKB-UniRule"/>
</dbReference>
<evidence type="ECO:0000256" key="3">
    <source>
        <dbReference type="ARBA" id="ARBA00045625"/>
    </source>
</evidence>
<dbReference type="AlphaFoldDB" id="E4T2H2"/>
<comment type="catalytic activity">
    <reaction evidence="4">
        <text>uridine(34) in tRNA + AH2 + O2 = 5-hydroxyuridine(34) in tRNA + A + H2O</text>
        <dbReference type="Rhea" id="RHEA:64224"/>
        <dbReference type="Rhea" id="RHEA-COMP:11727"/>
        <dbReference type="Rhea" id="RHEA-COMP:13381"/>
        <dbReference type="ChEBI" id="CHEBI:13193"/>
        <dbReference type="ChEBI" id="CHEBI:15377"/>
        <dbReference type="ChEBI" id="CHEBI:15379"/>
        <dbReference type="ChEBI" id="CHEBI:17499"/>
        <dbReference type="ChEBI" id="CHEBI:65315"/>
        <dbReference type="ChEBI" id="CHEBI:136877"/>
    </reaction>
</comment>
<dbReference type="InterPro" id="IPR040503">
    <property type="entry name" value="TRHO_N"/>
</dbReference>
<dbReference type="PROSITE" id="PS50206">
    <property type="entry name" value="RHODANESE_3"/>
    <property type="match status" value="1"/>
</dbReference>
<keyword evidence="7" id="KW-1185">Reference proteome</keyword>
<evidence type="ECO:0000256" key="4">
    <source>
        <dbReference type="HAMAP-Rule" id="MF_00469"/>
    </source>
</evidence>
<evidence type="ECO:0000256" key="1">
    <source>
        <dbReference type="ARBA" id="ARBA00022694"/>
    </source>
</evidence>
<dbReference type="InterPro" id="IPR001763">
    <property type="entry name" value="Rhodanese-like_dom"/>
</dbReference>
<reference evidence="6 7" key="2">
    <citation type="journal article" date="2011" name="Stand. Genomic Sci.">
        <title>Complete genome sequence of Paludibacter propionicigenes type strain (WB4).</title>
        <authorList>
            <person name="Gronow S."/>
            <person name="Munk C."/>
            <person name="Lapidus A."/>
            <person name="Nolan M."/>
            <person name="Lucas S."/>
            <person name="Hammon N."/>
            <person name="Deshpande S."/>
            <person name="Cheng J.F."/>
            <person name="Tapia R."/>
            <person name="Han C."/>
            <person name="Goodwin L."/>
            <person name="Pitluck S."/>
            <person name="Liolios K."/>
            <person name="Ivanova N."/>
            <person name="Mavromatis K."/>
            <person name="Mikhailova N."/>
            <person name="Pati A."/>
            <person name="Chen A."/>
            <person name="Palaniappan K."/>
            <person name="Land M."/>
            <person name="Hauser L."/>
            <person name="Chang Y.J."/>
            <person name="Jeffries C.D."/>
            <person name="Brambilla E."/>
            <person name="Rohde M."/>
            <person name="Goker M."/>
            <person name="Detter J.C."/>
            <person name="Woyke T."/>
            <person name="Bristow J."/>
            <person name="Eisen J.A."/>
            <person name="Markowitz V."/>
            <person name="Hugenholtz P."/>
            <person name="Kyrpides N.C."/>
            <person name="Klenk H.P."/>
        </authorList>
    </citation>
    <scope>NUCLEOTIDE SEQUENCE [LARGE SCALE GENOMIC DNA]</scope>
    <source>
        <strain evidence="7">DSM 17365 / JCM 13257 / WB4</strain>
    </source>
</reference>
<dbReference type="Pfam" id="PF00581">
    <property type="entry name" value="Rhodanese"/>
    <property type="match status" value="1"/>
</dbReference>
<sequence length="344" mass="39940">MLENRIDRRILKENLHNESFKRQTISFYKYFEINNPTEFRNQVYEQWFALNCFGRIYVAHEGINAQMSVPEDNMAEFLKQLYAIPQLTNVPIKQAIEDDGKSFYKLTIKVRPKIVADGLPDNTYDLSKVGKHLTALEFHEAIEEPEAIVVDMRNHYESEIGHFKNAFCPDADTFREEILMVLEKYKDEKDKPFLLYCTGGIRCEKASSFLINNGFENVSQLYGGIIEYAQQIKKLGIESKFYGKNFVFDQRLGESVDGQVISHCHQCGKPADTHTNCANDDCHLLFIQCDDCKTKYEGCCCDDCKTVIQLPLEDRKKLRVQHHQKYADSKIFKSRLRPKLKADI</sequence>
<dbReference type="PANTHER" id="PTHR43846">
    <property type="entry name" value="UPF0176 PROTEIN YCEA"/>
    <property type="match status" value="1"/>
</dbReference>
<dbReference type="RefSeq" id="WP_013444285.1">
    <property type="nucleotide sequence ID" value="NC_014734.1"/>
</dbReference>
<keyword evidence="1 4" id="KW-0819">tRNA processing</keyword>
<accession>E4T2H2</accession>
<dbReference type="PANTHER" id="PTHR43846:SF1">
    <property type="entry name" value="TRNA URIDINE(34) HYDROXYLASE"/>
    <property type="match status" value="1"/>
</dbReference>
<dbReference type="InterPro" id="IPR020936">
    <property type="entry name" value="TrhO"/>
</dbReference>
<dbReference type="KEGG" id="ppn:Palpr_0762"/>
<dbReference type="EC" id="1.14.-.-" evidence="4"/>
<reference key="1">
    <citation type="submission" date="2010-11" db="EMBL/GenBank/DDBJ databases">
        <title>The complete genome of Paludibacter propionicigenes DSM 17365.</title>
        <authorList>
            <consortium name="US DOE Joint Genome Institute (JGI-PGF)"/>
            <person name="Lucas S."/>
            <person name="Copeland A."/>
            <person name="Lapidus A."/>
            <person name="Bruce D."/>
            <person name="Goodwin L."/>
            <person name="Pitluck S."/>
            <person name="Kyrpides N."/>
            <person name="Mavromatis K."/>
            <person name="Ivanova N."/>
            <person name="Munk A.C."/>
            <person name="Brettin T."/>
            <person name="Detter J.C."/>
            <person name="Han C."/>
            <person name="Tapia R."/>
            <person name="Land M."/>
            <person name="Hauser L."/>
            <person name="Markowitz V."/>
            <person name="Cheng J.-F."/>
            <person name="Hugenholtz P."/>
            <person name="Woyke T."/>
            <person name="Wu D."/>
            <person name="Gronow S."/>
            <person name="Wellnitz S."/>
            <person name="Brambilla E."/>
            <person name="Klenk H.-P."/>
            <person name="Eisen J.A."/>
        </authorList>
    </citation>
    <scope>NUCLEOTIDE SEQUENCE</scope>
    <source>
        <strain>WB4</strain>
    </source>
</reference>
<dbReference type="Gene3D" id="3.40.250.10">
    <property type="entry name" value="Rhodanese-like domain"/>
    <property type="match status" value="1"/>
</dbReference>
<gene>
    <name evidence="4" type="primary">trhO</name>
    <name evidence="6" type="ordered locus">Palpr_0762</name>
</gene>
<dbReference type="Pfam" id="PF17773">
    <property type="entry name" value="UPF0176_N"/>
    <property type="match status" value="1"/>
</dbReference>
<name>E4T2H2_PALPW</name>
<dbReference type="InterPro" id="IPR022111">
    <property type="entry name" value="Rhodanese_C"/>
</dbReference>
<dbReference type="GO" id="GO:0006400">
    <property type="term" value="P:tRNA modification"/>
    <property type="evidence" value="ECO:0007669"/>
    <property type="project" value="UniProtKB-UniRule"/>
</dbReference>
<dbReference type="NCBIfam" id="NF001133">
    <property type="entry name" value="PRK00142.1-1"/>
    <property type="match status" value="1"/>
</dbReference>
<dbReference type="Proteomes" id="UP000008718">
    <property type="component" value="Chromosome"/>
</dbReference>
<evidence type="ECO:0000256" key="2">
    <source>
        <dbReference type="ARBA" id="ARBA00023002"/>
    </source>
</evidence>
<dbReference type="STRING" id="694427.Palpr_0762"/>
<protein>
    <recommendedName>
        <fullName evidence="4">tRNA uridine(34) hydroxylase</fullName>
        <ecNumber evidence="4">1.14.-.-</ecNumber>
    </recommendedName>
    <alternativeName>
        <fullName evidence="4">tRNA hydroxylation protein O</fullName>
    </alternativeName>
</protein>
<dbReference type="SMART" id="SM00450">
    <property type="entry name" value="RHOD"/>
    <property type="match status" value="1"/>
</dbReference>
<dbReference type="OrthoDB" id="9778326at2"/>
<evidence type="ECO:0000313" key="6">
    <source>
        <dbReference type="EMBL" id="ADQ78916.1"/>
    </source>
</evidence>
<dbReference type="eggNOG" id="COG1054">
    <property type="taxonomic scope" value="Bacteria"/>
</dbReference>